<dbReference type="Gene3D" id="3.80.10.10">
    <property type="entry name" value="Ribonuclease Inhibitor"/>
    <property type="match status" value="4"/>
</dbReference>
<evidence type="ECO:0000259" key="4">
    <source>
        <dbReference type="Pfam" id="PF00931"/>
    </source>
</evidence>
<feature type="domain" description="NB-ARC" evidence="4">
    <location>
        <begin position="394"/>
        <end position="551"/>
    </location>
</feature>
<dbReference type="InterPro" id="IPR042197">
    <property type="entry name" value="Apaf_helical"/>
</dbReference>
<dbReference type="SMART" id="SM00369">
    <property type="entry name" value="LRR_TYP"/>
    <property type="match status" value="7"/>
</dbReference>
<dbReference type="PRINTS" id="PR00364">
    <property type="entry name" value="DISEASERSIST"/>
</dbReference>
<dbReference type="Pfam" id="PF23598">
    <property type="entry name" value="LRR_14"/>
    <property type="match status" value="2"/>
</dbReference>
<feature type="region of interest" description="Disordered" evidence="3">
    <location>
        <begin position="49"/>
        <end position="96"/>
    </location>
</feature>
<accession>A0ABD1Y9V3</accession>
<dbReference type="InterPro" id="IPR003591">
    <property type="entry name" value="Leu-rich_rpt_typical-subtyp"/>
</dbReference>
<dbReference type="InterPro" id="IPR055414">
    <property type="entry name" value="LRR_R13L4/SHOC2-like"/>
</dbReference>
<dbReference type="InterPro" id="IPR007751">
    <property type="entry name" value="DUF676_lipase-like"/>
</dbReference>
<dbReference type="GO" id="GO:0006952">
    <property type="term" value="P:defense response"/>
    <property type="evidence" value="ECO:0007669"/>
    <property type="project" value="UniProtKB-KW"/>
</dbReference>
<keyword evidence="8" id="KW-1185">Reference proteome</keyword>
<feature type="domain" description="DUF676" evidence="5">
    <location>
        <begin position="159"/>
        <end position="278"/>
    </location>
</feature>
<sequence length="1604" mass="181384">MGPSKQKLNLESVISGVKRSEAQGSLKSSLQKCIPCANCWPWFMNIDQPEMGTTEPEDNDASSGNYRHHESEIGNRDSGLEEASSRSSRQSQSSKEGIKQISDAFYKFHEPTPAHTASLDIFFFHGLECEGASIRDAHISTWRSTGQEEEIWPREWLKEDFPQARIISVRYDCCTEQTDTEGRMDLYMIGENLMQEIRSARKEHGYYRPVILVGHGFGGMVIKRLCVYAQNKKEKFVGGSDMSMFLESIRGFFFYATPHLGIEGIEVPVENESPLLKWMVILNRESARLHEAFCELWREKTYRWIIFGLGEIESTSGQGRLRVPEASSRFGDNYITVSSDHFCVCRPSDKSSNKYLHLKNLIEDVQQRAELERTQSLMVPKLTVGVDVLVTEVLEKHLRVHRFIGFSGMGGVGKTTLAKLIFNKVCAKFEFTCFIEEIKNIPGTREEVKKNVWEKMRHHGVPVPSGSSRDGWYQVAGKSLLLVFDDIEDYRHAELLQEIADNNGMGESRFILTSRNTQRLQECGDDVHIIRLDGLDRQDAKRLFTSYSFPGKEPPESFREVVQEVVDGCEGLPLTLEILGKYLRGRKIERWLEIPTALRKCEDEIADLQERVWAKLQLSYDGLPGEKVKNIFLDIASFFIFSEVEHSFSADDAIIAWSSVYGGALNHLDTLVDRSLVTVRHHEDEVGIDYTLYDERVECERRRRLMGQRCEFYMHEHLRRMGQRIARQEGRSFDLSRIRSFAYSFLEAKAESHNSYPYDEQVVFQEGENLKKIIAHRIKISENSTPVPTQNCAFCIMREVWPKLTAIQYMDLKVGVSDLCERCKNRRVALPSTLVMLRLSLPENHLLSVEAGGKYVDDMSGTLSLITCAFLVKLELSGCKNLGQLSQLRQLQILKIWGCSGAGNWPTALGELRSLKRLELEGIEEQFKLPATFGDLSGLQYLRISQCRVSSVPVSFRNLTSLRFLEVDAIVGRQVIHIGSFRQLRVFKMSCWAIAHLANVFRELIALEKLGLRCEGILALPDTLGSLASLKDLRLGCPVELLPDTLGNLTNLERLDLEFPIQSLPASFSNLTRLNHLFLRCEYASTSFSVRSSRLDKGSVEIGVRGHQAVLDVIPHLQWFLTKVKTLNLLCDHGSTAVLVRNMINLECLEICVKGQQAVPDVFEDLQKLRRFELRCCTVENNLVQSFRSFTRLEHLDLRIQDGSKALAVTNYDPDDTDFSVKTLKITLKGLQVVPDIFWNLQKFWIKFKTVKLHCEYGTTAVVVRNMINLESLEIESDGPEAVPDVFGGLRELRKFTLHCGAVQNNLAESFAGLSSLKDLRLRWKSVEQLPSASSDAGLRSLPDSFGHLPQLQKLAISGLGCDLLTTLPDSLGQLSNLLRLDLRCLENLQVLPKTTWHLSHLQSLYLLDLLNLKVIPEELGNLHSLQVLEVHSCPVESLPETLGQLSGLTSLIFWNCLFESLPESLGQLSALRKLEVCYCQNLKTLPETIGELTSLISLNLEGSALHSLPDTFKNLSQLVSLDISFCVNLKTLPEAIGDLSSLESLDLYGSAVLLLPDTFRNLSKLEDVDIRQCKNLKLSSSMKADFGHLLVLSESDELDDPSD</sequence>
<evidence type="ECO:0000313" key="8">
    <source>
        <dbReference type="Proteomes" id="UP001605036"/>
    </source>
</evidence>
<evidence type="ECO:0000259" key="6">
    <source>
        <dbReference type="Pfam" id="PF23598"/>
    </source>
</evidence>
<dbReference type="InterPro" id="IPR032675">
    <property type="entry name" value="LRR_dom_sf"/>
</dbReference>
<dbReference type="Pfam" id="PF00931">
    <property type="entry name" value="NB-ARC"/>
    <property type="match status" value="1"/>
</dbReference>
<comment type="caution">
    <text evidence="7">The sequence shown here is derived from an EMBL/GenBank/DDBJ whole genome shotgun (WGS) entry which is preliminary data.</text>
</comment>
<evidence type="ECO:0000259" key="5">
    <source>
        <dbReference type="Pfam" id="PF05057"/>
    </source>
</evidence>
<dbReference type="SUPFAM" id="SSF52058">
    <property type="entry name" value="L domain-like"/>
    <property type="match status" value="2"/>
</dbReference>
<organism evidence="7 8">
    <name type="scientific">Riccia fluitans</name>
    <dbReference type="NCBI Taxonomy" id="41844"/>
    <lineage>
        <taxon>Eukaryota</taxon>
        <taxon>Viridiplantae</taxon>
        <taxon>Streptophyta</taxon>
        <taxon>Embryophyta</taxon>
        <taxon>Marchantiophyta</taxon>
        <taxon>Marchantiopsida</taxon>
        <taxon>Marchantiidae</taxon>
        <taxon>Marchantiales</taxon>
        <taxon>Ricciaceae</taxon>
        <taxon>Riccia</taxon>
    </lineage>
</organism>
<dbReference type="InterPro" id="IPR029058">
    <property type="entry name" value="AB_hydrolase_fold"/>
</dbReference>
<evidence type="ECO:0000256" key="2">
    <source>
        <dbReference type="ARBA" id="ARBA00022737"/>
    </source>
</evidence>
<dbReference type="Pfam" id="PF05057">
    <property type="entry name" value="DUF676"/>
    <property type="match status" value="1"/>
</dbReference>
<protein>
    <recommendedName>
        <fullName evidence="9">NB-ARC domain-containing protein</fullName>
    </recommendedName>
</protein>
<evidence type="ECO:0000256" key="1">
    <source>
        <dbReference type="ARBA" id="ARBA00022614"/>
    </source>
</evidence>
<feature type="domain" description="Disease resistance R13L4/SHOC-2-like LRR" evidence="6">
    <location>
        <begin position="1466"/>
        <end position="1571"/>
    </location>
</feature>
<keyword evidence="2" id="KW-0677">Repeat</keyword>
<dbReference type="PANTHER" id="PTHR36766">
    <property type="entry name" value="PLANT BROAD-SPECTRUM MILDEW RESISTANCE PROTEIN RPW8"/>
    <property type="match status" value="1"/>
</dbReference>
<dbReference type="Gene3D" id="3.40.50.300">
    <property type="entry name" value="P-loop containing nucleotide triphosphate hydrolases"/>
    <property type="match status" value="1"/>
</dbReference>
<dbReference type="Gene3D" id="1.10.8.430">
    <property type="entry name" value="Helical domain of apoptotic protease-activating factors"/>
    <property type="match status" value="1"/>
</dbReference>
<dbReference type="Proteomes" id="UP001605036">
    <property type="component" value="Unassembled WGS sequence"/>
</dbReference>
<gene>
    <name evidence="7" type="ORF">R1flu_003746</name>
</gene>
<reference evidence="7 8" key="1">
    <citation type="submission" date="2024-09" db="EMBL/GenBank/DDBJ databases">
        <title>Chromosome-scale assembly of Riccia fluitans.</title>
        <authorList>
            <person name="Paukszto L."/>
            <person name="Sawicki J."/>
            <person name="Karawczyk K."/>
            <person name="Piernik-Szablinska J."/>
            <person name="Szczecinska M."/>
            <person name="Mazdziarz M."/>
        </authorList>
    </citation>
    <scope>NUCLEOTIDE SEQUENCE [LARGE SCALE GENOMIC DNA]</scope>
    <source>
        <strain evidence="7">Rf_01</strain>
        <tissue evidence="7">Aerial parts of the thallus</tissue>
    </source>
</reference>
<keyword evidence="1" id="KW-0433">Leucine-rich repeat</keyword>
<feature type="compositionally biased region" description="Low complexity" evidence="3">
    <location>
        <begin position="85"/>
        <end position="94"/>
    </location>
</feature>
<dbReference type="InterPro" id="IPR002182">
    <property type="entry name" value="NB-ARC"/>
</dbReference>
<feature type="compositionally biased region" description="Basic and acidic residues" evidence="3">
    <location>
        <begin position="67"/>
        <end position="79"/>
    </location>
</feature>
<proteinExistence type="predicted"/>
<dbReference type="EMBL" id="JBHFFA010000006">
    <property type="protein sequence ID" value="KAL2623541.1"/>
    <property type="molecule type" value="Genomic_DNA"/>
</dbReference>
<name>A0ABD1Y9V3_9MARC</name>
<dbReference type="InterPro" id="IPR027417">
    <property type="entry name" value="P-loop_NTPase"/>
</dbReference>
<evidence type="ECO:0008006" key="9">
    <source>
        <dbReference type="Google" id="ProtNLM"/>
    </source>
</evidence>
<dbReference type="PANTHER" id="PTHR36766:SF69">
    <property type="entry name" value="DISEASE RESISTANCE PROTEIN RGA2-LIKE"/>
    <property type="match status" value="1"/>
</dbReference>
<evidence type="ECO:0000313" key="7">
    <source>
        <dbReference type="EMBL" id="KAL2623541.1"/>
    </source>
</evidence>
<feature type="domain" description="Disease resistance R13L4/SHOC-2-like LRR" evidence="6">
    <location>
        <begin position="863"/>
        <end position="991"/>
    </location>
</feature>
<evidence type="ECO:0000256" key="3">
    <source>
        <dbReference type="SAM" id="MobiDB-lite"/>
    </source>
</evidence>
<dbReference type="Gene3D" id="3.40.50.1820">
    <property type="entry name" value="alpha/beta hydrolase"/>
    <property type="match status" value="1"/>
</dbReference>
<dbReference type="SUPFAM" id="SSF52540">
    <property type="entry name" value="P-loop containing nucleoside triphosphate hydrolases"/>
    <property type="match status" value="1"/>
</dbReference>
<dbReference type="SUPFAM" id="SSF53474">
    <property type="entry name" value="alpha/beta-Hydrolases"/>
    <property type="match status" value="1"/>
</dbReference>